<keyword evidence="2" id="KW-1185">Reference proteome</keyword>
<dbReference type="RefSeq" id="WP_109406074.1">
    <property type="nucleotide sequence ID" value="NZ_QFFG01000015.1"/>
</dbReference>
<dbReference type="EMBL" id="QFFG01000015">
    <property type="protein sequence ID" value="PWG04023.1"/>
    <property type="molecule type" value="Genomic_DNA"/>
</dbReference>
<accession>A0A2U2J6P9</accession>
<comment type="caution">
    <text evidence="1">The sequence shown here is derived from an EMBL/GenBank/DDBJ whole genome shotgun (WGS) entry which is preliminary data.</text>
</comment>
<dbReference type="AlphaFoldDB" id="A0A2U2J6P9"/>
<protein>
    <submittedName>
        <fullName evidence="1">Uncharacterized protein</fullName>
    </submittedName>
</protein>
<evidence type="ECO:0000313" key="2">
    <source>
        <dbReference type="Proteomes" id="UP000245670"/>
    </source>
</evidence>
<name>A0A2U2J6P9_9FLAO</name>
<evidence type="ECO:0000313" key="1">
    <source>
        <dbReference type="EMBL" id="PWG04023.1"/>
    </source>
</evidence>
<dbReference type="Proteomes" id="UP000245670">
    <property type="component" value="Unassembled WGS sequence"/>
</dbReference>
<reference evidence="1 2" key="1">
    <citation type="submission" date="2018-05" db="EMBL/GenBank/DDBJ databases">
        <title>Polaribacter aquimarinus sp. nov., isolated from sediment in a sediment of sea.</title>
        <authorList>
            <person name="Lu D."/>
        </authorList>
    </citation>
    <scope>NUCLEOTIDE SEQUENCE [LARGE SCALE GENOMIC DNA]</scope>
    <source>
        <strain evidence="1 2">ZY113</strain>
    </source>
</reference>
<proteinExistence type="predicted"/>
<sequence>MIAKSGNLTIELIRDENYSENSNDNLNSYDKIHFMESDFVFPTKIGLKISENNKIISSAIIGSVGGGTGIHKNSQIIENDRIIVCCSDSVFCLSIPDLNLIWKTQADQASCFEIFKFNESYIIHGEMEISRLNLNGEIMWQKSGADIFTTEKGTDNFEITESYIKATDWENRIYKFDFNGILME</sequence>
<dbReference type="OrthoDB" id="334526at2"/>
<gene>
    <name evidence="1" type="ORF">DIS07_14950</name>
</gene>
<organism evidence="1 2">
    <name type="scientific">Polaribacter aquimarinus</name>
    <dbReference type="NCBI Taxonomy" id="2100726"/>
    <lineage>
        <taxon>Bacteria</taxon>
        <taxon>Pseudomonadati</taxon>
        <taxon>Bacteroidota</taxon>
        <taxon>Flavobacteriia</taxon>
        <taxon>Flavobacteriales</taxon>
        <taxon>Flavobacteriaceae</taxon>
    </lineage>
</organism>